<comment type="caution">
    <text evidence="2">The sequence shown here is derived from an EMBL/GenBank/DDBJ whole genome shotgun (WGS) entry which is preliminary data.</text>
</comment>
<dbReference type="AlphaFoldDB" id="A0A6A4RA22"/>
<evidence type="ECO:0000256" key="1">
    <source>
        <dbReference type="ARBA" id="ARBA00007613"/>
    </source>
</evidence>
<dbReference type="InterPro" id="IPR010131">
    <property type="entry name" value="MdtP/NodT-like"/>
</dbReference>
<evidence type="ECO:0000313" key="3">
    <source>
        <dbReference type="Proteomes" id="UP000441586"/>
    </source>
</evidence>
<dbReference type="PANTHER" id="PTHR30203">
    <property type="entry name" value="OUTER MEMBRANE CATION EFFLUX PROTEIN"/>
    <property type="match status" value="1"/>
</dbReference>
<dbReference type="InterPro" id="IPR003423">
    <property type="entry name" value="OMP_efflux"/>
</dbReference>
<dbReference type="RefSeq" id="WP_158981680.1">
    <property type="nucleotide sequence ID" value="NZ_WSFO01000019.1"/>
</dbReference>
<evidence type="ECO:0000313" key="2">
    <source>
        <dbReference type="EMBL" id="KAE9625561.1"/>
    </source>
</evidence>
<dbReference type="GO" id="GO:0015562">
    <property type="term" value="F:efflux transmembrane transporter activity"/>
    <property type="evidence" value="ECO:0007669"/>
    <property type="project" value="InterPro"/>
</dbReference>
<gene>
    <name evidence="2" type="ORF">GP644_22330</name>
</gene>
<organism evidence="2 3">
    <name type="scientific">Parasedimentitalea maritima</name>
    <dbReference type="NCBI Taxonomy" id="2578117"/>
    <lineage>
        <taxon>Bacteria</taxon>
        <taxon>Pseudomonadati</taxon>
        <taxon>Pseudomonadota</taxon>
        <taxon>Alphaproteobacteria</taxon>
        <taxon>Rhodobacterales</taxon>
        <taxon>Paracoccaceae</taxon>
        <taxon>Parasedimentitalea</taxon>
    </lineage>
</organism>
<accession>A0A6A4RA22</accession>
<comment type="similarity">
    <text evidence="1">Belongs to the outer membrane factor (OMF) (TC 1.B.17) family.</text>
</comment>
<dbReference type="SUPFAM" id="SSF56954">
    <property type="entry name" value="Outer membrane efflux proteins (OEP)"/>
    <property type="match status" value="1"/>
</dbReference>
<proteinExistence type="inferred from homology"/>
<name>A0A6A4RA22_9RHOB</name>
<sequence length="362" mass="39742">MNRRQFAASSLALLTPDCAGDPEFIKPTMQIADQYDGKRPTQTITVADAKWWSAFQDPVFDRIVDARLSQNLDIRRAVARIKQADGLSAAAGYPISGAVRVGEGKINGQSGSSGRTATGFARAEASWRLDVFGELENERKAGSANLGAAYEDADIWRLILISDVISTYIDLRFSQELIRVTKRVNQSRRKTLKETKKLSKAGQANEIAVAQAEALLATSRASKPELEVSFIRSLNRIIALVGVTELISRREFDVTAPQPLPRTTIVQTGVPSDLIRNRPDIRRLEKRLQSALAGVGATRKVQELARRQFINGESSFLQVQDAERSFLAAENSLTLDRRNLAVDNVSLNIALCGTYSPNGGLM</sequence>
<evidence type="ECO:0008006" key="4">
    <source>
        <dbReference type="Google" id="ProtNLM"/>
    </source>
</evidence>
<dbReference type="Pfam" id="PF02321">
    <property type="entry name" value="OEP"/>
    <property type="match status" value="1"/>
</dbReference>
<reference evidence="2 3" key="1">
    <citation type="submission" date="2019-12" db="EMBL/GenBank/DDBJ databases">
        <authorList>
            <person name="Zhang Y.-J."/>
        </authorList>
    </citation>
    <scope>NUCLEOTIDE SEQUENCE [LARGE SCALE GENOMIC DNA]</scope>
    <source>
        <strain evidence="2 3">H18S-6</strain>
    </source>
</reference>
<protein>
    <recommendedName>
        <fullName evidence="4">Outer membrane efflux protein</fullName>
    </recommendedName>
</protein>
<dbReference type="Gene3D" id="1.20.1600.10">
    <property type="entry name" value="Outer membrane efflux proteins (OEP)"/>
    <property type="match status" value="2"/>
</dbReference>
<dbReference type="EMBL" id="WSFO01000019">
    <property type="protein sequence ID" value="KAE9625561.1"/>
    <property type="molecule type" value="Genomic_DNA"/>
</dbReference>
<dbReference type="Gene3D" id="2.20.200.10">
    <property type="entry name" value="Outer membrane efflux proteins (OEP)"/>
    <property type="match status" value="1"/>
</dbReference>
<dbReference type="Proteomes" id="UP000441586">
    <property type="component" value="Unassembled WGS sequence"/>
</dbReference>